<evidence type="ECO:0000256" key="5">
    <source>
        <dbReference type="SAM" id="MobiDB-lite"/>
    </source>
</evidence>
<dbReference type="RefSeq" id="XP_064699073.1">
    <property type="nucleotide sequence ID" value="XM_064832804.1"/>
</dbReference>
<evidence type="ECO:0000259" key="7">
    <source>
        <dbReference type="PROSITE" id="PS51380"/>
    </source>
</evidence>
<dbReference type="GO" id="GO:0000822">
    <property type="term" value="F:inositol hexakisphosphate binding"/>
    <property type="evidence" value="ECO:0007669"/>
    <property type="project" value="TreeGrafter"/>
</dbReference>
<keyword evidence="2 6" id="KW-0812">Transmembrane</keyword>
<dbReference type="AlphaFoldDB" id="A0AAE1C679"/>
<keyword evidence="4 6" id="KW-0472">Membrane</keyword>
<feature type="region of interest" description="Disordered" evidence="5">
    <location>
        <begin position="185"/>
        <end position="212"/>
    </location>
</feature>
<name>A0AAE1C679_9PEZI</name>
<protein>
    <submittedName>
        <fullName evidence="8">Xenotropic and polytropic retrovirus receptor 1</fullName>
    </submittedName>
</protein>
<organism evidence="8 9">
    <name type="scientific">Recurvomyces mirabilis</name>
    <dbReference type="NCBI Taxonomy" id="574656"/>
    <lineage>
        <taxon>Eukaryota</taxon>
        <taxon>Fungi</taxon>
        <taxon>Dikarya</taxon>
        <taxon>Ascomycota</taxon>
        <taxon>Pezizomycotina</taxon>
        <taxon>Dothideomycetes</taxon>
        <taxon>Dothideomycetidae</taxon>
        <taxon>Mycosphaerellales</taxon>
        <taxon>Teratosphaeriaceae</taxon>
        <taxon>Recurvomyces</taxon>
    </lineage>
</organism>
<feature type="domain" description="EXS" evidence="7">
    <location>
        <begin position="1"/>
        <end position="126"/>
    </location>
</feature>
<keyword evidence="8" id="KW-0675">Receptor</keyword>
<sequence length="212" mass="24515">MALMNSLYCSFWDLNYDWSMPLNINSKPYPFLRKTLAYRKHVWWYYAAMAVDVLLRFNWIFYIIFQHDTQHSSLVSFLVSFSEVIRRSIWVLFRIENEHCTNIGRSRAARDPELPFDLPPSESTSIQQADGPADDTRSSTSGRDDIETGNAPSLRHRRPGVAPPSTESPVYRALQRAGTTFISAHAMDYEKKRVVQPVDEVDDDDEDESEDD</sequence>
<keyword evidence="3 6" id="KW-1133">Transmembrane helix</keyword>
<evidence type="ECO:0000256" key="4">
    <source>
        <dbReference type="ARBA" id="ARBA00023136"/>
    </source>
</evidence>
<dbReference type="GO" id="GO:0005794">
    <property type="term" value="C:Golgi apparatus"/>
    <property type="evidence" value="ECO:0007669"/>
    <property type="project" value="TreeGrafter"/>
</dbReference>
<dbReference type="PANTHER" id="PTHR10783">
    <property type="entry name" value="XENOTROPIC AND POLYTROPIC RETROVIRUS RECEPTOR 1-RELATED"/>
    <property type="match status" value="1"/>
</dbReference>
<dbReference type="EMBL" id="JAUTXT010000001">
    <property type="protein sequence ID" value="KAK3679712.1"/>
    <property type="molecule type" value="Genomic_DNA"/>
</dbReference>
<gene>
    <name evidence="8" type="primary">SYG1_1</name>
    <name evidence="8" type="ORF">LTR78_000088</name>
</gene>
<comment type="subcellular location">
    <subcellularLocation>
        <location evidence="1">Membrane</location>
        <topology evidence="1">Multi-pass membrane protein</topology>
    </subcellularLocation>
</comment>
<keyword evidence="9" id="KW-1185">Reference proteome</keyword>
<accession>A0AAE1C679</accession>
<evidence type="ECO:0000256" key="1">
    <source>
        <dbReference type="ARBA" id="ARBA00004141"/>
    </source>
</evidence>
<feature type="compositionally biased region" description="Acidic residues" evidence="5">
    <location>
        <begin position="199"/>
        <end position="212"/>
    </location>
</feature>
<evidence type="ECO:0000256" key="2">
    <source>
        <dbReference type="ARBA" id="ARBA00022692"/>
    </source>
</evidence>
<dbReference type="GO" id="GO:0006817">
    <property type="term" value="P:phosphate ion transport"/>
    <property type="evidence" value="ECO:0007669"/>
    <property type="project" value="TreeGrafter"/>
</dbReference>
<evidence type="ECO:0000256" key="3">
    <source>
        <dbReference type="ARBA" id="ARBA00022989"/>
    </source>
</evidence>
<evidence type="ECO:0000313" key="9">
    <source>
        <dbReference type="Proteomes" id="UP001274830"/>
    </source>
</evidence>
<feature type="compositionally biased region" description="Basic and acidic residues" evidence="5">
    <location>
        <begin position="134"/>
        <end position="146"/>
    </location>
</feature>
<dbReference type="PANTHER" id="PTHR10783:SF103">
    <property type="entry name" value="SOLUTE CARRIER FAMILY 53 MEMBER 1"/>
    <property type="match status" value="1"/>
</dbReference>
<dbReference type="PROSITE" id="PS51380">
    <property type="entry name" value="EXS"/>
    <property type="match status" value="1"/>
</dbReference>
<dbReference type="GO" id="GO:0005886">
    <property type="term" value="C:plasma membrane"/>
    <property type="evidence" value="ECO:0007669"/>
    <property type="project" value="TreeGrafter"/>
</dbReference>
<dbReference type="InterPro" id="IPR004342">
    <property type="entry name" value="EXS_C"/>
</dbReference>
<dbReference type="Proteomes" id="UP001274830">
    <property type="component" value="Unassembled WGS sequence"/>
</dbReference>
<proteinExistence type="predicted"/>
<reference evidence="8" key="1">
    <citation type="submission" date="2023-07" db="EMBL/GenBank/DDBJ databases">
        <title>Black Yeasts Isolated from many extreme environments.</title>
        <authorList>
            <person name="Coleine C."/>
            <person name="Stajich J.E."/>
            <person name="Selbmann L."/>
        </authorList>
    </citation>
    <scope>NUCLEOTIDE SEQUENCE</scope>
    <source>
        <strain evidence="8">CCFEE 5485</strain>
    </source>
</reference>
<feature type="region of interest" description="Disordered" evidence="5">
    <location>
        <begin position="110"/>
        <end position="170"/>
    </location>
</feature>
<evidence type="ECO:0000256" key="6">
    <source>
        <dbReference type="SAM" id="Phobius"/>
    </source>
</evidence>
<dbReference type="GeneID" id="89957328"/>
<dbReference type="Pfam" id="PF03124">
    <property type="entry name" value="EXS"/>
    <property type="match status" value="1"/>
</dbReference>
<comment type="caution">
    <text evidence="8">The sequence shown here is derived from an EMBL/GenBank/DDBJ whole genome shotgun (WGS) entry which is preliminary data.</text>
</comment>
<feature type="transmembrane region" description="Helical" evidence="6">
    <location>
        <begin position="43"/>
        <end position="65"/>
    </location>
</feature>
<evidence type="ECO:0000313" key="8">
    <source>
        <dbReference type="EMBL" id="KAK3679712.1"/>
    </source>
</evidence>
<dbReference type="GO" id="GO:0016036">
    <property type="term" value="P:cellular response to phosphate starvation"/>
    <property type="evidence" value="ECO:0007669"/>
    <property type="project" value="TreeGrafter"/>
</dbReference>